<proteinExistence type="predicted"/>
<dbReference type="AlphaFoldDB" id="A0A183DK44"/>
<accession>A0A183DK44</accession>
<evidence type="ECO:0000256" key="1">
    <source>
        <dbReference type="SAM" id="SignalP"/>
    </source>
</evidence>
<keyword evidence="1" id="KW-0732">Signal</keyword>
<evidence type="ECO:0000313" key="2">
    <source>
        <dbReference type="EMBL" id="VDK68014.1"/>
    </source>
</evidence>
<evidence type="ECO:0000313" key="3">
    <source>
        <dbReference type="Proteomes" id="UP000271098"/>
    </source>
</evidence>
<gene>
    <name evidence="2" type="ORF">GPUH_LOCUS9083</name>
</gene>
<name>A0A183DK44_9BILA</name>
<dbReference type="WBParaSite" id="GPUH_0000909501-mRNA-1">
    <property type="protein sequence ID" value="GPUH_0000909501-mRNA-1"/>
    <property type="gene ID" value="GPUH_0000909501"/>
</dbReference>
<evidence type="ECO:0000313" key="4">
    <source>
        <dbReference type="WBParaSite" id="GPUH_0000909501-mRNA-1"/>
    </source>
</evidence>
<protein>
    <submittedName>
        <fullName evidence="4">Secreted protein</fullName>
    </submittedName>
</protein>
<keyword evidence="3" id="KW-1185">Reference proteome</keyword>
<sequence>MFRNFTAAILLFFFGLSSNLIDYASVVFIPSTFSLSTCSKDSVRNFDPHLQEADSQEFEEVELGTDTEADMNTEEDVCLLG</sequence>
<feature type="signal peptide" evidence="1">
    <location>
        <begin position="1"/>
        <end position="19"/>
    </location>
</feature>
<organism evidence="4">
    <name type="scientific">Gongylonema pulchrum</name>
    <dbReference type="NCBI Taxonomy" id="637853"/>
    <lineage>
        <taxon>Eukaryota</taxon>
        <taxon>Metazoa</taxon>
        <taxon>Ecdysozoa</taxon>
        <taxon>Nematoda</taxon>
        <taxon>Chromadorea</taxon>
        <taxon>Rhabditida</taxon>
        <taxon>Spirurina</taxon>
        <taxon>Spiruromorpha</taxon>
        <taxon>Spiruroidea</taxon>
        <taxon>Gongylonematidae</taxon>
        <taxon>Gongylonema</taxon>
    </lineage>
</organism>
<dbReference type="Proteomes" id="UP000271098">
    <property type="component" value="Unassembled WGS sequence"/>
</dbReference>
<reference evidence="2 3" key="2">
    <citation type="submission" date="2018-11" db="EMBL/GenBank/DDBJ databases">
        <authorList>
            <consortium name="Pathogen Informatics"/>
        </authorList>
    </citation>
    <scope>NUCLEOTIDE SEQUENCE [LARGE SCALE GENOMIC DNA]</scope>
</reference>
<reference evidence="4" key="1">
    <citation type="submission" date="2016-06" db="UniProtKB">
        <authorList>
            <consortium name="WormBaseParasite"/>
        </authorList>
    </citation>
    <scope>IDENTIFICATION</scope>
</reference>
<feature type="chain" id="PRO_5043138740" evidence="1">
    <location>
        <begin position="20"/>
        <end position="81"/>
    </location>
</feature>
<dbReference type="EMBL" id="UYRT01028604">
    <property type="protein sequence ID" value="VDK68014.1"/>
    <property type="molecule type" value="Genomic_DNA"/>
</dbReference>